<accession>A0A7M1UQN1</accession>
<dbReference type="HAMAP" id="MF_00866">
    <property type="entry name" value="RNApol_arch_Rpo8"/>
    <property type="match status" value="1"/>
</dbReference>
<dbReference type="InterPro" id="IPR012340">
    <property type="entry name" value="NA-bd_OB-fold"/>
</dbReference>
<protein>
    <recommendedName>
        <fullName evidence="1">DNA-directed RNA polymerase subunit Rpo8</fullName>
        <ecNumber evidence="1">2.7.7.6</ecNumber>
    </recommendedName>
    <alternativeName>
        <fullName evidence="1">DNA-directed RNA polymerase, subunit G</fullName>
    </alternativeName>
</protein>
<dbReference type="RefSeq" id="WP_193436355.1">
    <property type="nucleotide sequence ID" value="NZ_CP063144.1"/>
</dbReference>
<name>A0A7M1UQN1_9CREN</name>
<proteinExistence type="inferred from homology"/>
<dbReference type="GeneID" id="59453960"/>
<dbReference type="KEGG" id="tcs:IMZ38_01040"/>
<comment type="subunit">
    <text evidence="1">Part of the RNA polymerase complex.</text>
</comment>
<organism evidence="2 3">
    <name type="scientific">Thermosphaera chiliense</name>
    <dbReference type="NCBI Taxonomy" id="3402707"/>
    <lineage>
        <taxon>Archaea</taxon>
        <taxon>Thermoproteota</taxon>
        <taxon>Thermoprotei</taxon>
        <taxon>Desulfurococcales</taxon>
        <taxon>Desulfurococcaceae</taxon>
        <taxon>Thermosphaera</taxon>
    </lineage>
</organism>
<comment type="subcellular location">
    <subcellularLocation>
        <location evidence="1">Cytoplasm</location>
    </subcellularLocation>
</comment>
<dbReference type="GO" id="GO:0000428">
    <property type="term" value="C:DNA-directed RNA polymerase complex"/>
    <property type="evidence" value="ECO:0007669"/>
    <property type="project" value="UniProtKB-KW"/>
</dbReference>
<dbReference type="Proteomes" id="UP000593766">
    <property type="component" value="Chromosome"/>
</dbReference>
<gene>
    <name evidence="1" type="primary">rpo8</name>
    <name evidence="1" type="synonym">rpoG</name>
    <name evidence="2" type="ORF">IMZ38_01040</name>
</gene>
<dbReference type="OrthoDB" id="17623at2157"/>
<evidence type="ECO:0000313" key="3">
    <source>
        <dbReference type="Proteomes" id="UP000593766"/>
    </source>
</evidence>
<keyword evidence="1 2" id="KW-0240">DNA-directed RNA polymerase</keyword>
<dbReference type="AlphaFoldDB" id="A0A7M1UQN1"/>
<keyword evidence="1" id="KW-0963">Cytoplasm</keyword>
<keyword evidence="3" id="KW-1185">Reference proteome</keyword>
<dbReference type="GO" id="GO:0005737">
    <property type="term" value="C:cytoplasm"/>
    <property type="evidence" value="ECO:0007669"/>
    <property type="project" value="UniProtKB-SubCell"/>
</dbReference>
<dbReference type="GO" id="GO:0003899">
    <property type="term" value="F:DNA-directed RNA polymerase activity"/>
    <property type="evidence" value="ECO:0007669"/>
    <property type="project" value="UniProtKB-UniRule"/>
</dbReference>
<dbReference type="Gene3D" id="2.40.50.140">
    <property type="entry name" value="Nucleic acid-binding proteins"/>
    <property type="match status" value="1"/>
</dbReference>
<comment type="catalytic activity">
    <reaction evidence="1">
        <text>RNA(n) + a ribonucleoside 5'-triphosphate = RNA(n+1) + diphosphate</text>
        <dbReference type="Rhea" id="RHEA:21248"/>
        <dbReference type="Rhea" id="RHEA-COMP:14527"/>
        <dbReference type="Rhea" id="RHEA-COMP:17342"/>
        <dbReference type="ChEBI" id="CHEBI:33019"/>
        <dbReference type="ChEBI" id="CHEBI:61557"/>
        <dbReference type="ChEBI" id="CHEBI:140395"/>
        <dbReference type="EC" id="2.7.7.6"/>
    </reaction>
</comment>
<dbReference type="Pfam" id="PF16992">
    <property type="entry name" value="RNA_pol_RpbG"/>
    <property type="match status" value="1"/>
</dbReference>
<reference evidence="2 3" key="1">
    <citation type="submission" date="2020-10" db="EMBL/GenBank/DDBJ databases">
        <title>Complete genome sequence of Thermosphaera aggregans strain 3507.</title>
        <authorList>
            <person name="Zayulina K.S."/>
            <person name="Elcheninov A.G."/>
            <person name="Toshchakov S.V."/>
            <person name="Kublanov I.V."/>
            <person name="Kochetkova T.V."/>
        </authorList>
    </citation>
    <scope>NUCLEOTIDE SEQUENCE [LARGE SCALE GENOMIC DNA]</scope>
    <source>
        <strain evidence="2 3">3507</strain>
    </source>
</reference>
<keyword evidence="1" id="KW-0804">Transcription</keyword>
<sequence>MSVKLECVIDGVEDLRMPRVYRVHATCGEAKLDLELHNDIIPKAMLTGKNMRVEVSREKESCLQHYFCGQGYVVSVGRIGENQRVVISLHGFLVVLKTPSQLGLNPMDQVFVGADFEQ</sequence>
<dbReference type="EMBL" id="CP063144">
    <property type="protein sequence ID" value="QOR94558.1"/>
    <property type="molecule type" value="Genomic_DNA"/>
</dbReference>
<comment type="similarity">
    <text evidence="1">Belongs to the archaeal Rpo8 RNA polymerase subunit family.</text>
</comment>
<comment type="function">
    <text evidence="1">DNA-dependent RNA polymerase (RNAP) catalyzes the transcription of DNA into RNA using the four ribonucleoside triphosphates as substrates.</text>
</comment>
<dbReference type="EC" id="2.7.7.6" evidence="1"/>
<dbReference type="InterPro" id="IPR031555">
    <property type="entry name" value="RNA_pol_Rpo8"/>
</dbReference>
<evidence type="ECO:0000256" key="1">
    <source>
        <dbReference type="HAMAP-Rule" id="MF_00866"/>
    </source>
</evidence>
<keyword evidence="1" id="KW-0548">Nucleotidyltransferase</keyword>
<evidence type="ECO:0000313" key="2">
    <source>
        <dbReference type="EMBL" id="QOR94558.1"/>
    </source>
</evidence>
<keyword evidence="1" id="KW-0808">Transferase</keyword>
<dbReference type="GO" id="GO:0006351">
    <property type="term" value="P:DNA-templated transcription"/>
    <property type="evidence" value="ECO:0007669"/>
    <property type="project" value="UniProtKB-UniRule"/>
</dbReference>